<keyword evidence="1" id="KW-1133">Transmembrane helix</keyword>
<evidence type="ECO:0000256" key="1">
    <source>
        <dbReference type="SAM" id="Phobius"/>
    </source>
</evidence>
<evidence type="ECO:0000313" key="3">
    <source>
        <dbReference type="Proteomes" id="UP000261560"/>
    </source>
</evidence>
<dbReference type="AlphaFoldDB" id="A0A3B3B547"/>
<keyword evidence="1" id="KW-0812">Transmembrane</keyword>
<dbReference type="Proteomes" id="UP000261560">
    <property type="component" value="Unplaced"/>
</dbReference>
<dbReference type="GeneTree" id="ENSGT00980000198746"/>
<feature type="transmembrane region" description="Helical" evidence="1">
    <location>
        <begin position="35"/>
        <end position="57"/>
    </location>
</feature>
<evidence type="ECO:0000313" key="2">
    <source>
        <dbReference type="Ensembl" id="ENSOMEP00000000706.1"/>
    </source>
</evidence>
<protein>
    <submittedName>
        <fullName evidence="2">Uncharacterized protein</fullName>
    </submittedName>
</protein>
<proteinExistence type="predicted"/>
<dbReference type="Ensembl" id="ENSOMET00000015412.1">
    <property type="protein sequence ID" value="ENSOMEP00000000706.1"/>
    <property type="gene ID" value="ENSOMEG00000001599.1"/>
</dbReference>
<reference evidence="2" key="2">
    <citation type="submission" date="2025-09" db="UniProtKB">
        <authorList>
            <consortium name="Ensembl"/>
        </authorList>
    </citation>
    <scope>IDENTIFICATION</scope>
</reference>
<organism evidence="2 3">
    <name type="scientific">Oryzias melastigma</name>
    <name type="common">Marine medaka</name>
    <dbReference type="NCBI Taxonomy" id="30732"/>
    <lineage>
        <taxon>Eukaryota</taxon>
        <taxon>Metazoa</taxon>
        <taxon>Chordata</taxon>
        <taxon>Craniata</taxon>
        <taxon>Vertebrata</taxon>
        <taxon>Euteleostomi</taxon>
        <taxon>Actinopterygii</taxon>
        <taxon>Neopterygii</taxon>
        <taxon>Teleostei</taxon>
        <taxon>Neoteleostei</taxon>
        <taxon>Acanthomorphata</taxon>
        <taxon>Ovalentaria</taxon>
        <taxon>Atherinomorphae</taxon>
        <taxon>Beloniformes</taxon>
        <taxon>Adrianichthyidae</taxon>
        <taxon>Oryziinae</taxon>
        <taxon>Oryzias</taxon>
    </lineage>
</organism>
<keyword evidence="3" id="KW-1185">Reference proteome</keyword>
<dbReference type="PaxDb" id="30732-ENSOMEP00000000706"/>
<name>A0A3B3B547_ORYME</name>
<accession>A0A3B3B547</accession>
<keyword evidence="1" id="KW-0472">Membrane</keyword>
<reference evidence="2" key="1">
    <citation type="submission" date="2025-08" db="UniProtKB">
        <authorList>
            <consortium name="Ensembl"/>
        </authorList>
    </citation>
    <scope>IDENTIFICATION</scope>
</reference>
<sequence length="227" mass="25636">MSFTGLKRAARLLLCRLAWTPSRLGRTLFCKELCWVTGELCLFTGVSAPFAGAMMYFRWLTFRLDFTGLSRASLMLLEAESMKLRRSRVVSLKSSSCSASGQGVAGLNSLLVGDHLHVRGDLSEVPCRAEDNNLRQEPPPPEQKSLWWQLFKAQTGEKPLFSKIREYKMFKSQKLVTIIAFKVKKKQVICDFLPKIPLRSTSLLWENLCTQTDGDVWEDPPTASLVS</sequence>